<evidence type="ECO:0000256" key="1">
    <source>
        <dbReference type="SAM" id="MobiDB-lite"/>
    </source>
</evidence>
<sequence>MRDFDQPLKNNSPAIAAPAMGARYLMPKILAGQPIRIYVSVSQEKENRLDKYQTIIAENYNKWFTETASIIQANKRQQEFGDILPLLQKGIQVNFVNREEEADIVFFIVPFKTMQEHCGAGAGGCYFRVESPGGKPRIYLPEDHFWLKLFSAGKVSTSSIGLHEIGHSLGLSDQYEEARDANTHDRYSSMRSGKGTMKDNSSISCDEADGIINLIDLTRHTVRGAESGWKSLCPRSDEFYVRGQSASKGPFLIEQKDHNVFVLHTYKQGKRVASQTYTFQKQGAFFPTVFSEETVLKRDALGRPVKSTGPNGEDIYYSYQYEQYLRLVVQGKEAVLAEFNGAAGKGRRKIRYKTVLFNQNDRLVKATAAYGRNKAGSVEYQEATPQAKSLLYLSFNLDEKGNISQKYVRRASRQKAAAAALPAALGGNKIRSSVEKSVDESRLEQIQNQLIKWFKKGR</sequence>
<evidence type="ECO:0000313" key="3">
    <source>
        <dbReference type="Proteomes" id="UP000196368"/>
    </source>
</evidence>
<proteinExistence type="predicted"/>
<reference evidence="3" key="1">
    <citation type="submission" date="2017-04" db="EMBL/GenBank/DDBJ databases">
        <title>Function of individual gut microbiota members based on whole genome sequencing of pure cultures obtained from chicken caecum.</title>
        <authorList>
            <person name="Medvecky M."/>
            <person name="Cejkova D."/>
            <person name="Polansky O."/>
            <person name="Karasova D."/>
            <person name="Kubasova T."/>
            <person name="Cizek A."/>
            <person name="Rychlik I."/>
        </authorList>
    </citation>
    <scope>NUCLEOTIDE SEQUENCE [LARGE SCALE GENOMIC DNA]</scope>
    <source>
        <strain evidence="3">An273</strain>
    </source>
</reference>
<dbReference type="AlphaFoldDB" id="A0A1Y4DM54"/>
<gene>
    <name evidence="2" type="ORF">B5F75_00945</name>
</gene>
<dbReference type="EMBL" id="NFJD01000001">
    <property type="protein sequence ID" value="OUO57370.1"/>
    <property type="molecule type" value="Genomic_DNA"/>
</dbReference>
<keyword evidence="3" id="KW-1185">Reference proteome</keyword>
<dbReference type="GO" id="GO:0008237">
    <property type="term" value="F:metallopeptidase activity"/>
    <property type="evidence" value="ECO:0007669"/>
    <property type="project" value="InterPro"/>
</dbReference>
<name>A0A1Y4DM54_9BACT</name>
<protein>
    <submittedName>
        <fullName evidence="2">Uncharacterized protein</fullName>
    </submittedName>
</protein>
<dbReference type="InterPro" id="IPR024079">
    <property type="entry name" value="MetalloPept_cat_dom_sf"/>
</dbReference>
<dbReference type="Proteomes" id="UP000196368">
    <property type="component" value="Unassembled WGS sequence"/>
</dbReference>
<accession>A0A1Y4DM54</accession>
<comment type="caution">
    <text evidence="2">The sequence shown here is derived from an EMBL/GenBank/DDBJ whole genome shotgun (WGS) entry which is preliminary data.</text>
</comment>
<feature type="region of interest" description="Disordered" evidence="1">
    <location>
        <begin position="180"/>
        <end position="201"/>
    </location>
</feature>
<evidence type="ECO:0000313" key="2">
    <source>
        <dbReference type="EMBL" id="OUO57370.1"/>
    </source>
</evidence>
<dbReference type="SUPFAM" id="SSF55486">
    <property type="entry name" value="Metalloproteases ('zincins'), catalytic domain"/>
    <property type="match status" value="1"/>
</dbReference>
<organism evidence="2 3">
    <name type="scientific">Candidatus Avelusimicrobium gallicola</name>
    <dbReference type="NCBI Taxonomy" id="2562704"/>
    <lineage>
        <taxon>Bacteria</taxon>
        <taxon>Pseudomonadati</taxon>
        <taxon>Elusimicrobiota</taxon>
        <taxon>Elusimicrobia</taxon>
        <taxon>Elusimicrobiales</taxon>
        <taxon>Elusimicrobiaceae</taxon>
        <taxon>Candidatus Avelusimicrobium</taxon>
    </lineage>
</organism>
<dbReference type="Gene3D" id="3.40.390.10">
    <property type="entry name" value="Collagenase (Catalytic Domain)"/>
    <property type="match status" value="1"/>
</dbReference>